<gene>
    <name evidence="1" type="ORF">J15TS10_31220</name>
</gene>
<name>A0ABQ4MTP6_9BACL</name>
<proteinExistence type="predicted"/>
<keyword evidence="2" id="KW-1185">Reference proteome</keyword>
<organism evidence="1 2">
    <name type="scientific">Paenibacillus woosongensis</name>
    <dbReference type="NCBI Taxonomy" id="307580"/>
    <lineage>
        <taxon>Bacteria</taxon>
        <taxon>Bacillati</taxon>
        <taxon>Bacillota</taxon>
        <taxon>Bacilli</taxon>
        <taxon>Bacillales</taxon>
        <taxon>Paenibacillaceae</taxon>
        <taxon>Paenibacillus</taxon>
    </lineage>
</organism>
<dbReference type="EMBL" id="BOSM01000005">
    <property type="protein sequence ID" value="GIP59308.1"/>
    <property type="molecule type" value="Genomic_DNA"/>
</dbReference>
<evidence type="ECO:0008006" key="3">
    <source>
        <dbReference type="Google" id="ProtNLM"/>
    </source>
</evidence>
<evidence type="ECO:0000313" key="2">
    <source>
        <dbReference type="Proteomes" id="UP000681290"/>
    </source>
</evidence>
<dbReference type="Proteomes" id="UP000681290">
    <property type="component" value="Unassembled WGS sequence"/>
</dbReference>
<dbReference type="RefSeq" id="WP_213592088.1">
    <property type="nucleotide sequence ID" value="NZ_BOSM01000005.1"/>
</dbReference>
<sequence length="140" mass="15859">MRMQTGKSARIFKAGLVIVLLMIISGLLGSNDRKDQDVFGPYLSQDNYAFSLLILAEETDYTNQTYILNEMIGAYPGYFSQAGVLTIDSGEGKQIRDEVDIRQIPAYILLDDTQVTLVEHNLEAFRSESTQMIEERRLSR</sequence>
<accession>A0ABQ4MTP6</accession>
<comment type="caution">
    <text evidence="1">The sequence shown here is derived from an EMBL/GenBank/DDBJ whole genome shotgun (WGS) entry which is preliminary data.</text>
</comment>
<protein>
    <recommendedName>
        <fullName evidence="3">DUF4174 domain-containing protein</fullName>
    </recommendedName>
</protein>
<evidence type="ECO:0000313" key="1">
    <source>
        <dbReference type="EMBL" id="GIP59308.1"/>
    </source>
</evidence>
<reference evidence="1 2" key="1">
    <citation type="submission" date="2021-03" db="EMBL/GenBank/DDBJ databases">
        <title>Antimicrobial resistance genes in bacteria isolated from Japanese honey, and their potential for conferring macrolide and lincosamide resistance in the American foulbrood pathogen Paenibacillus larvae.</title>
        <authorList>
            <person name="Okamoto M."/>
            <person name="Kumagai M."/>
            <person name="Kanamori H."/>
            <person name="Takamatsu D."/>
        </authorList>
    </citation>
    <scope>NUCLEOTIDE SEQUENCE [LARGE SCALE GENOMIC DNA]</scope>
    <source>
        <strain evidence="1 2">J15TS10</strain>
    </source>
</reference>